<dbReference type="EMBL" id="JASJQH010000292">
    <property type="protein sequence ID" value="KAK9765267.1"/>
    <property type="molecule type" value="Genomic_DNA"/>
</dbReference>
<gene>
    <name evidence="3" type="primary">CCA1_3</name>
    <name evidence="3" type="ORF">K7432_006541</name>
</gene>
<dbReference type="EC" id="2.7.7.72" evidence="3"/>
<evidence type="ECO:0000313" key="4">
    <source>
        <dbReference type="Proteomes" id="UP001479436"/>
    </source>
</evidence>
<keyword evidence="3" id="KW-0548">Nucleotidyltransferase</keyword>
<organism evidence="3 4">
    <name type="scientific">Basidiobolus ranarum</name>
    <dbReference type="NCBI Taxonomy" id="34480"/>
    <lineage>
        <taxon>Eukaryota</taxon>
        <taxon>Fungi</taxon>
        <taxon>Fungi incertae sedis</taxon>
        <taxon>Zoopagomycota</taxon>
        <taxon>Entomophthoromycotina</taxon>
        <taxon>Basidiobolomycetes</taxon>
        <taxon>Basidiobolales</taxon>
        <taxon>Basidiobolaceae</taxon>
        <taxon>Basidiobolus</taxon>
    </lineage>
</organism>
<accession>A0ABR2WUR6</accession>
<reference evidence="3 4" key="1">
    <citation type="submission" date="2023-04" db="EMBL/GenBank/DDBJ databases">
        <title>Genome of Basidiobolus ranarum AG-B5.</title>
        <authorList>
            <person name="Stajich J.E."/>
            <person name="Carter-House D."/>
            <person name="Gryganskyi A."/>
        </authorList>
    </citation>
    <scope>NUCLEOTIDE SEQUENCE [LARGE SCALE GENOMIC DNA]</scope>
    <source>
        <strain evidence="3 4">AG-B5</strain>
    </source>
</reference>
<dbReference type="Gene3D" id="1.10.3090.10">
    <property type="entry name" value="cca-adding enzyme, domain 2"/>
    <property type="match status" value="1"/>
</dbReference>
<dbReference type="PANTHER" id="PTHR13734">
    <property type="entry name" value="TRNA-NUCLEOTIDYLTRANSFERASE"/>
    <property type="match status" value="1"/>
</dbReference>
<evidence type="ECO:0000313" key="3">
    <source>
        <dbReference type="EMBL" id="KAK9765267.1"/>
    </source>
</evidence>
<name>A0ABR2WUR6_9FUNG</name>
<proteinExistence type="predicted"/>
<keyword evidence="3" id="KW-0808">Transferase</keyword>
<dbReference type="Pfam" id="PF12627">
    <property type="entry name" value="PolyA_pol_RNAbd"/>
    <property type="match status" value="1"/>
</dbReference>
<keyword evidence="4" id="KW-1185">Reference proteome</keyword>
<dbReference type="SUPFAM" id="SSF81891">
    <property type="entry name" value="Poly A polymerase C-terminal region-like"/>
    <property type="match status" value="1"/>
</dbReference>
<keyword evidence="1" id="KW-0694">RNA-binding</keyword>
<sequence length="279" mass="31915">MANLSNNISRERIGVELDKILRGPNPLKGLGLIHGLNLYNVVFIKPQNDAVDSIQNTSVGLELSKTINWLIHKRHIAEVIPNSTEEMRWLYLASNLVPYKDMVYQEKKKQLPIVHYIIREGLKSSNVDIDTTCKLLNSLNTLREAVKNNHAASLDRPTLGMLIREIGSKWKLAIMFSLANDILPFTEKCNEIEQNEDMQQVIEKYREFVAQVHEFGIEECYSWKYIVDGKKVATLLGIKPGPQIKDTLEKVMYWQLGHPEGTPEQCIEFVQDLASKSKQ</sequence>
<protein>
    <submittedName>
        <fullName evidence="3">CCA tRNA nucleotidyltransferase, mitochondrial</fullName>
        <ecNumber evidence="3">2.7.7.72</ecNumber>
    </submittedName>
</protein>
<dbReference type="GO" id="GO:0004810">
    <property type="term" value="F:CCA tRNA nucleotidyltransferase activity"/>
    <property type="evidence" value="ECO:0007669"/>
    <property type="project" value="UniProtKB-EC"/>
</dbReference>
<feature type="domain" description="tRNA nucleotidyltransferase/poly(A) polymerase RNA and SrmB- binding" evidence="2">
    <location>
        <begin position="1"/>
        <end position="43"/>
    </location>
</feature>
<comment type="caution">
    <text evidence="3">The sequence shown here is derived from an EMBL/GenBank/DDBJ whole genome shotgun (WGS) entry which is preliminary data.</text>
</comment>
<evidence type="ECO:0000256" key="1">
    <source>
        <dbReference type="ARBA" id="ARBA00022884"/>
    </source>
</evidence>
<dbReference type="PANTHER" id="PTHR13734:SF5">
    <property type="entry name" value="CCA TRNA NUCLEOTIDYLTRANSFERASE, MITOCHONDRIAL"/>
    <property type="match status" value="1"/>
</dbReference>
<dbReference type="Proteomes" id="UP001479436">
    <property type="component" value="Unassembled WGS sequence"/>
</dbReference>
<dbReference type="InterPro" id="IPR032828">
    <property type="entry name" value="PolyA_RNA-bd"/>
</dbReference>
<evidence type="ECO:0000259" key="2">
    <source>
        <dbReference type="Pfam" id="PF12627"/>
    </source>
</evidence>